<keyword evidence="1" id="KW-0436">Ligase</keyword>
<evidence type="ECO:0000313" key="2">
    <source>
        <dbReference type="Proteomes" id="UP001230915"/>
    </source>
</evidence>
<sequence length="427" mass="49422">MILKSIYKIGTKQRNPSLDSYYRFLEKTDFWSKEKLLDYQLKKCKSLLEFADKHSEFYRKVFKENKFEPSSFNSLDVLKKIPSISKRDLIENKSSIQSNFVFKKLIHSESSGTSGQALSFLKNEEWDSHNRAAMFRGYSWYEVKPWDKNGYLWGYNINPKKALKIKLLDKLQNRFRLFSYSDNDIKEFAVNLKGAKYLHGYSSMIYEIAKTINSLNLKVSHNLKMIKGTSEKVYDSYQPEVQKAFGLKIINEYGAAESGLIAFECPQGNMHIAMENVIVEEENGEILVTNLLSKSFPIIRYKLGDSIELEDSNFKCICGRSHPVIKNVLGRVGKMVIGKNSKYPSLSFYYVFKNLAMEHNVVLNYQAVQHKPGTIVLNIEQNKPATKSFVEQELKKYFKDDVEFEINFGVSLHSKEGKLKDFITTID</sequence>
<dbReference type="PANTHER" id="PTHR36932:SF1">
    <property type="entry name" value="CAPSULAR POLYSACCHARIDE BIOSYNTHESIS PROTEIN"/>
    <property type="match status" value="1"/>
</dbReference>
<evidence type="ECO:0000313" key="1">
    <source>
        <dbReference type="EMBL" id="MDQ7918275.1"/>
    </source>
</evidence>
<keyword evidence="2" id="KW-1185">Reference proteome</keyword>
<dbReference type="RefSeq" id="WP_308865268.1">
    <property type="nucleotide sequence ID" value="NZ_JAVHUL010000036.1"/>
</dbReference>
<gene>
    <name evidence="1" type="ORF">RBU60_11870</name>
</gene>
<dbReference type="InterPro" id="IPR042099">
    <property type="entry name" value="ANL_N_sf"/>
</dbReference>
<organism evidence="1 2">
    <name type="scientific">Mesonia profundi</name>
    <dbReference type="NCBI Taxonomy" id="3070998"/>
    <lineage>
        <taxon>Bacteria</taxon>
        <taxon>Pseudomonadati</taxon>
        <taxon>Bacteroidota</taxon>
        <taxon>Flavobacteriia</taxon>
        <taxon>Flavobacteriales</taxon>
        <taxon>Flavobacteriaceae</taxon>
        <taxon>Mesonia</taxon>
    </lineage>
</organism>
<dbReference type="EMBL" id="JAVHUL010000036">
    <property type="protein sequence ID" value="MDQ7918275.1"/>
    <property type="molecule type" value="Genomic_DNA"/>
</dbReference>
<name>A0ABU1A3H7_9FLAO</name>
<comment type="caution">
    <text evidence="1">The sequence shown here is derived from an EMBL/GenBank/DDBJ whole genome shotgun (WGS) entry which is preliminary data.</text>
</comment>
<accession>A0ABU1A3H7</accession>
<protein>
    <submittedName>
        <fullName evidence="1">Phenylacetate--CoA ligase family protein</fullName>
    </submittedName>
</protein>
<dbReference type="SUPFAM" id="SSF56801">
    <property type="entry name" value="Acetyl-CoA synthetase-like"/>
    <property type="match status" value="1"/>
</dbReference>
<proteinExistence type="predicted"/>
<reference evidence="1 2" key="1">
    <citation type="submission" date="2023-08" db="EMBL/GenBank/DDBJ databases">
        <title>Mesonia sp. MT50, isolated from deep-sea sediment of the Mariana Trench.</title>
        <authorList>
            <person name="Fu H."/>
        </authorList>
    </citation>
    <scope>NUCLEOTIDE SEQUENCE [LARGE SCALE GENOMIC DNA]</scope>
    <source>
        <strain evidence="1 2">MT50</strain>
    </source>
</reference>
<dbReference type="InterPro" id="IPR053158">
    <property type="entry name" value="CapK_Type1_Caps_Biosynth"/>
</dbReference>
<dbReference type="Gene3D" id="3.40.50.12780">
    <property type="entry name" value="N-terminal domain of ligase-like"/>
    <property type="match status" value="1"/>
</dbReference>
<dbReference type="PANTHER" id="PTHR36932">
    <property type="entry name" value="CAPSULAR POLYSACCHARIDE BIOSYNTHESIS PROTEIN"/>
    <property type="match status" value="1"/>
</dbReference>
<dbReference type="Proteomes" id="UP001230915">
    <property type="component" value="Unassembled WGS sequence"/>
</dbReference>
<dbReference type="GO" id="GO:0016874">
    <property type="term" value="F:ligase activity"/>
    <property type="evidence" value="ECO:0007669"/>
    <property type="project" value="UniProtKB-KW"/>
</dbReference>